<dbReference type="AlphaFoldDB" id="A0A9P5SA96"/>
<feature type="compositionally biased region" description="Basic and acidic residues" evidence="1">
    <location>
        <begin position="496"/>
        <end position="514"/>
    </location>
</feature>
<feature type="compositionally biased region" description="Polar residues" evidence="1">
    <location>
        <begin position="340"/>
        <end position="351"/>
    </location>
</feature>
<proteinExistence type="predicted"/>
<feature type="compositionally biased region" description="Basic residues" evidence="1">
    <location>
        <begin position="533"/>
        <end position="548"/>
    </location>
</feature>
<organism evidence="2 3">
    <name type="scientific">Linnemannia schmuckeri</name>
    <dbReference type="NCBI Taxonomy" id="64567"/>
    <lineage>
        <taxon>Eukaryota</taxon>
        <taxon>Fungi</taxon>
        <taxon>Fungi incertae sedis</taxon>
        <taxon>Mucoromycota</taxon>
        <taxon>Mortierellomycotina</taxon>
        <taxon>Mortierellomycetes</taxon>
        <taxon>Mortierellales</taxon>
        <taxon>Mortierellaceae</taxon>
        <taxon>Linnemannia</taxon>
    </lineage>
</organism>
<evidence type="ECO:0000313" key="3">
    <source>
        <dbReference type="Proteomes" id="UP000748756"/>
    </source>
</evidence>
<feature type="compositionally biased region" description="Polar residues" evidence="1">
    <location>
        <begin position="686"/>
        <end position="698"/>
    </location>
</feature>
<feature type="compositionally biased region" description="Polar residues" evidence="1">
    <location>
        <begin position="297"/>
        <end position="313"/>
    </location>
</feature>
<evidence type="ECO:0000313" key="2">
    <source>
        <dbReference type="EMBL" id="KAF9156536.1"/>
    </source>
</evidence>
<comment type="caution">
    <text evidence="2">The sequence shown here is derived from an EMBL/GenBank/DDBJ whole genome shotgun (WGS) entry which is preliminary data.</text>
</comment>
<dbReference type="Proteomes" id="UP000748756">
    <property type="component" value="Unassembled WGS sequence"/>
</dbReference>
<name>A0A9P5SA96_9FUNG</name>
<keyword evidence="3" id="KW-1185">Reference proteome</keyword>
<feature type="compositionally biased region" description="Low complexity" evidence="1">
    <location>
        <begin position="42"/>
        <end position="62"/>
    </location>
</feature>
<feature type="compositionally biased region" description="Low complexity" evidence="1">
    <location>
        <begin position="657"/>
        <end position="669"/>
    </location>
</feature>
<dbReference type="OrthoDB" id="2429992at2759"/>
<feature type="compositionally biased region" description="Basic and acidic residues" evidence="1">
    <location>
        <begin position="639"/>
        <end position="656"/>
    </location>
</feature>
<accession>A0A9P5SA96</accession>
<feature type="compositionally biased region" description="Basic and acidic residues" evidence="1">
    <location>
        <begin position="212"/>
        <end position="229"/>
    </location>
</feature>
<feature type="compositionally biased region" description="Pro residues" evidence="1">
    <location>
        <begin position="717"/>
        <end position="739"/>
    </location>
</feature>
<feature type="compositionally biased region" description="Basic and acidic residues" evidence="1">
    <location>
        <begin position="671"/>
        <end position="685"/>
    </location>
</feature>
<dbReference type="EMBL" id="JAAAUQ010000021">
    <property type="protein sequence ID" value="KAF9156536.1"/>
    <property type="molecule type" value="Genomic_DNA"/>
</dbReference>
<protein>
    <submittedName>
        <fullName evidence="2">Uncharacterized protein</fullName>
    </submittedName>
</protein>
<feature type="compositionally biased region" description="Basic and acidic residues" evidence="1">
    <location>
        <begin position="586"/>
        <end position="631"/>
    </location>
</feature>
<feature type="compositionally biased region" description="Basic and acidic residues" evidence="1">
    <location>
        <begin position="549"/>
        <end position="579"/>
    </location>
</feature>
<reference evidence="2" key="1">
    <citation type="journal article" date="2020" name="Fungal Divers.">
        <title>Resolving the Mortierellaceae phylogeny through synthesis of multi-gene phylogenetics and phylogenomics.</title>
        <authorList>
            <person name="Vandepol N."/>
            <person name="Liber J."/>
            <person name="Desiro A."/>
            <person name="Na H."/>
            <person name="Kennedy M."/>
            <person name="Barry K."/>
            <person name="Grigoriev I.V."/>
            <person name="Miller A.N."/>
            <person name="O'Donnell K."/>
            <person name="Stajich J.E."/>
            <person name="Bonito G."/>
        </authorList>
    </citation>
    <scope>NUCLEOTIDE SEQUENCE</scope>
    <source>
        <strain evidence="2">NRRL 6426</strain>
    </source>
</reference>
<feature type="compositionally biased region" description="Basic and acidic residues" evidence="1">
    <location>
        <begin position="382"/>
        <end position="445"/>
    </location>
</feature>
<evidence type="ECO:0000256" key="1">
    <source>
        <dbReference type="SAM" id="MobiDB-lite"/>
    </source>
</evidence>
<feature type="region of interest" description="Disordered" evidence="1">
    <location>
        <begin position="1"/>
        <end position="141"/>
    </location>
</feature>
<feature type="compositionally biased region" description="Polar residues" evidence="1">
    <location>
        <begin position="235"/>
        <end position="246"/>
    </location>
</feature>
<feature type="compositionally biased region" description="Basic and acidic residues" evidence="1">
    <location>
        <begin position="314"/>
        <end position="335"/>
    </location>
</feature>
<feature type="compositionally biased region" description="Basic and acidic residues" evidence="1">
    <location>
        <begin position="756"/>
        <end position="768"/>
    </location>
</feature>
<feature type="compositionally biased region" description="Basic and acidic residues" evidence="1">
    <location>
        <begin position="365"/>
        <end position="375"/>
    </location>
</feature>
<gene>
    <name evidence="2" type="ORF">BG015_004446</name>
</gene>
<feature type="compositionally biased region" description="Basic and acidic residues" evidence="1">
    <location>
        <begin position="263"/>
        <end position="293"/>
    </location>
</feature>
<feature type="compositionally biased region" description="Basic residues" evidence="1">
    <location>
        <begin position="75"/>
        <end position="88"/>
    </location>
</feature>
<feature type="region of interest" description="Disordered" evidence="1">
    <location>
        <begin position="802"/>
        <end position="832"/>
    </location>
</feature>
<feature type="compositionally biased region" description="Polar residues" evidence="1">
    <location>
        <begin position="124"/>
        <end position="138"/>
    </location>
</feature>
<feature type="region of interest" description="Disordered" evidence="1">
    <location>
        <begin position="173"/>
        <end position="768"/>
    </location>
</feature>
<feature type="compositionally biased region" description="Low complexity" evidence="1">
    <location>
        <begin position="818"/>
        <end position="830"/>
    </location>
</feature>
<feature type="compositionally biased region" description="Basic and acidic residues" evidence="1">
    <location>
        <begin position="455"/>
        <end position="465"/>
    </location>
</feature>
<feature type="compositionally biased region" description="Basic and acidic residues" evidence="1">
    <location>
        <begin position="196"/>
        <end position="205"/>
    </location>
</feature>
<sequence>MIQSLPVIMSPTIPSWTAPPRSITGGKQPGKVPTVSLNLGASSDDSSGSGDDSDSGSSDVGSENATMSEVDMSRSRKQIGRKTARRRNSKTESIGGKRPAGPSSGKTLPDSVRQPGMDSHARKTSTAQHCSLMTSGQVTELPRRYKGMVLSGSPVVVKINIPAYLLPTLAAATQAAERTRASHSSKSFSRGGYKGDSSDDDRAMDVDAPSGAEKEKSHDSSRPTIKDVQGRSLRLQETPSSPLRTKTLSKRGRSYSSDESELDDRKKPKGSTKELKEKSSFDITHSDKKRSLDKSAALNTDTKRGQASTTSSRAKSDTAEEKSYRADRGDEKRGFETSIRGKSSQSLSPVLNRNKDKNRRPSYHSADEASDDSRKDRRRSKDAKQNNDHIETGRSRLESKDVTSRAENGQSRKRDTSRDRASDAPDARRKVKEENAKESKEKTTNIEKPTSSSTSKDRRPSKDEDVSVLSRAGPKNEPKSDRTGSAAAPGSPGRRSARDAPKETKSRGEKESRDAAAPSGQRSANSTKDRTRGRSRTPSRTRSRSRSPRRYDRNRSPSRNDTRDGKSNRDRREYDDDRSSRRKRDGSRDRNDRSGRGRSRDRFGRDRSRDKSTDRNRDRSPVRGTSRERSRDRKRARSRSRERGDGRKETDRRARETSATPSSSNAAASRPETRTDARPDSRPDTKSQPPHQDSTKNASGRRDSESKHGASTTTSNPPRPPPPTIREEPPVQPPPPTTAPPDTTSRSGVTGVVKETIVKRVSIEDYQRKKTNLAATDKVDTPKAASDSPALANAVVATGKPPIVAKESTQKPVNAEQKSSSTSSSKPSSETAKKIADYHNTFNMRRAAGITFKHNADDTLKNQSNAKLGAIQYFLSAIEFIAAFHANDKYHNLLNPGRQDVAVKASINSWDTMRQFIHALTNQCHSNRLAGLDGVSALMEVLVYYKVYSYHIMNLRKEMLKSGQFKSKGAAKDENGVAPMVSIPQEMANRMLQNVEDWAHIQKRMDDCRQWLTPDIAQRQFPQTFEKWCIHPDQIGQQQHHPFDGFVSGTNIQKIHWPLGMHLHLHELMAFVESALEEYQKRNGLEHTK</sequence>